<dbReference type="STRING" id="1043003.A0A074VIM2"/>
<dbReference type="InterPro" id="IPR001753">
    <property type="entry name" value="Enoyl-CoA_hydra/iso"/>
</dbReference>
<dbReference type="AlphaFoldDB" id="A0A074VIM2"/>
<dbReference type="GeneID" id="63916031"/>
<dbReference type="SUPFAM" id="SSF52096">
    <property type="entry name" value="ClpP/crotonase"/>
    <property type="match status" value="1"/>
</dbReference>
<evidence type="ECO:0000313" key="2">
    <source>
        <dbReference type="EMBL" id="KEQ60575.1"/>
    </source>
</evidence>
<gene>
    <name evidence="2" type="ORF">M437DRAFT_54269</name>
</gene>
<dbReference type="FunFam" id="3.90.226.10:FF:000113">
    <property type="entry name" value="Enoyl-CoA hydratase/isomerase family protein (AFU_orthologue AFUA_2G14850)"/>
    <property type="match status" value="1"/>
</dbReference>
<dbReference type="EMBL" id="KL584842">
    <property type="protein sequence ID" value="KEQ60575.1"/>
    <property type="molecule type" value="Genomic_DNA"/>
</dbReference>
<dbReference type="CDD" id="cd06558">
    <property type="entry name" value="crotonase-like"/>
    <property type="match status" value="1"/>
</dbReference>
<protein>
    <submittedName>
        <fullName evidence="2">ClpP/crotonase</fullName>
    </submittedName>
</protein>
<keyword evidence="3" id="KW-1185">Reference proteome</keyword>
<proteinExistence type="predicted"/>
<dbReference type="Gene3D" id="3.90.226.10">
    <property type="entry name" value="2-enoyl-CoA Hydratase, Chain A, domain 1"/>
    <property type="match status" value="1"/>
</dbReference>
<dbReference type="RefSeq" id="XP_040877598.1">
    <property type="nucleotide sequence ID" value="XM_041022658.1"/>
</dbReference>
<keyword evidence="1" id="KW-0843">Virulence</keyword>
<accession>A0A074VIM2</accession>
<evidence type="ECO:0000256" key="1">
    <source>
        <dbReference type="ARBA" id="ARBA00023026"/>
    </source>
</evidence>
<dbReference type="GO" id="GO:0004165">
    <property type="term" value="F:delta(3)-delta(2)-enoyl-CoA isomerase activity"/>
    <property type="evidence" value="ECO:0007669"/>
    <property type="project" value="TreeGrafter"/>
</dbReference>
<dbReference type="InterPro" id="IPR029045">
    <property type="entry name" value="ClpP/crotonase-like_dom_sf"/>
</dbReference>
<dbReference type="HOGENOM" id="CLU_009834_3_0_1"/>
<sequence length="245" mass="27155">MSRPAPTFTSLSLSREGNVFIITLQRGPENRLNTTLCNEVIQAFHYIQRTLGPNSEGAVITRGNNAKFWCTGVDQDERDDNPFANSDGFFPMIHTILDFPYPTVALLTGHTFGGACPFALSHDYRVMNSERGFISMPPVNLGMHFQGMGTLLSLKLSPKIARKMLLQAHKWTGKEALADGVVDEIAKPDLMLDAALKIAREWAPKAKAGVYGVLRNELYGEATRAFALISHVHSRETNRRALVKL</sequence>
<dbReference type="PANTHER" id="PTHR11941">
    <property type="entry name" value="ENOYL-COA HYDRATASE-RELATED"/>
    <property type="match status" value="1"/>
</dbReference>
<dbReference type="PANTHER" id="PTHR11941:SF75">
    <property type="entry name" value="ENOYL-COA HYDRATASE_ISOMERASE FAMILY PROTEIN"/>
    <property type="match status" value="1"/>
</dbReference>
<dbReference type="GO" id="GO:0006635">
    <property type="term" value="P:fatty acid beta-oxidation"/>
    <property type="evidence" value="ECO:0007669"/>
    <property type="project" value="TreeGrafter"/>
</dbReference>
<reference evidence="2 3" key="1">
    <citation type="journal article" date="2014" name="BMC Genomics">
        <title>Genome sequencing of four Aureobasidium pullulans varieties: biotechnological potential, stress tolerance, and description of new species.</title>
        <authorList>
            <person name="Gostin Ar C."/>
            <person name="Ohm R.A."/>
            <person name="Kogej T."/>
            <person name="Sonjak S."/>
            <person name="Turk M."/>
            <person name="Zajc J."/>
            <person name="Zalar P."/>
            <person name="Grube M."/>
            <person name="Sun H."/>
            <person name="Han J."/>
            <person name="Sharma A."/>
            <person name="Chiniquy J."/>
            <person name="Ngan C.Y."/>
            <person name="Lipzen A."/>
            <person name="Barry K."/>
            <person name="Grigoriev I.V."/>
            <person name="Gunde-Cimerman N."/>
        </authorList>
    </citation>
    <scope>NUCLEOTIDE SEQUENCE [LARGE SCALE GENOMIC DNA]</scope>
    <source>
        <strain evidence="2 3">CBS 110374</strain>
    </source>
</reference>
<name>A0A074VIM2_AURM1</name>
<evidence type="ECO:0000313" key="3">
    <source>
        <dbReference type="Proteomes" id="UP000030672"/>
    </source>
</evidence>
<dbReference type="Proteomes" id="UP000030672">
    <property type="component" value="Unassembled WGS sequence"/>
</dbReference>
<dbReference type="GO" id="GO:0005777">
    <property type="term" value="C:peroxisome"/>
    <property type="evidence" value="ECO:0007669"/>
    <property type="project" value="TreeGrafter"/>
</dbReference>
<dbReference type="Pfam" id="PF00378">
    <property type="entry name" value="ECH_1"/>
    <property type="match status" value="1"/>
</dbReference>
<organism evidence="2 3">
    <name type="scientific">Aureobasidium melanogenum (strain CBS 110374)</name>
    <name type="common">Aureobasidium pullulans var. melanogenum</name>
    <dbReference type="NCBI Taxonomy" id="1043003"/>
    <lineage>
        <taxon>Eukaryota</taxon>
        <taxon>Fungi</taxon>
        <taxon>Dikarya</taxon>
        <taxon>Ascomycota</taxon>
        <taxon>Pezizomycotina</taxon>
        <taxon>Dothideomycetes</taxon>
        <taxon>Dothideomycetidae</taxon>
        <taxon>Dothideales</taxon>
        <taxon>Saccotheciaceae</taxon>
        <taxon>Aureobasidium</taxon>
    </lineage>
</organism>